<dbReference type="GO" id="GO:0005874">
    <property type="term" value="C:microtubule"/>
    <property type="evidence" value="ECO:0007669"/>
    <property type="project" value="InterPro"/>
</dbReference>
<dbReference type="InterPro" id="IPR026074">
    <property type="entry name" value="MAP1"/>
</dbReference>
<dbReference type="GO" id="GO:0016358">
    <property type="term" value="P:dendrite development"/>
    <property type="evidence" value="ECO:0007669"/>
    <property type="project" value="TreeGrafter"/>
</dbReference>
<dbReference type="GO" id="GO:0005875">
    <property type="term" value="C:microtubule associated complex"/>
    <property type="evidence" value="ECO:0007669"/>
    <property type="project" value="TreeGrafter"/>
</dbReference>
<name>A0A8R1DLK1_CAEJA</name>
<organism evidence="2 3">
    <name type="scientific">Caenorhabditis japonica</name>
    <dbReference type="NCBI Taxonomy" id="281687"/>
    <lineage>
        <taxon>Eukaryota</taxon>
        <taxon>Metazoa</taxon>
        <taxon>Ecdysozoa</taxon>
        <taxon>Nematoda</taxon>
        <taxon>Chromadorea</taxon>
        <taxon>Rhabditida</taxon>
        <taxon>Rhabditina</taxon>
        <taxon>Rhabditomorpha</taxon>
        <taxon>Rhabditoidea</taxon>
        <taxon>Rhabditidae</taxon>
        <taxon>Peloderinae</taxon>
        <taxon>Caenorhabditis</taxon>
    </lineage>
</organism>
<sequence>MIILSFVNKSLPVLINTKPLKAAKAGSSGELVKAIQEANSKLLSVGSLLFTPQYPAHIIYQSASKGILSLYVIAGDAKDGEAITKALASGNEAEVEKAAAENGTVGVLLWRPAQADSPAVRVLISGTSSMARIQQSLDKAAKALPFLNAATVKSKDALTAIPAPAVPRASAPATAKTASSRPTTTASSVRSAASSGAAPTRRPTAPVRPTTAATKPAAPRPAPTAARTTTVRTTTRVPAKPIAPVKAANGAPVRATNPAAPTRAAAPASTRASSETVAQKKTVGKVQAAAPVPVAAKKSAPATPVQKPVAAAAAPPQVVLDDSVICLDDERSHDADKFDIVVIPPTPEPPREVETVGEKPSTPVVDQVEPEIPPPVDAFKKPSPEDVGETTPAPEEPKPATEDVKEPAPAPEDVKEPTPAPEDVKPAEPVYPDLGDIIPAHPEPSAPAVPADHVIIATEDPAQPDIAAAVPFVPAVPRGKLDDGLIQLDDVVEKVASGFEFLQEPLIPQAPREDGTLADCSEEVSKLVEISMDTDKSITENASATFGEVNQLVQDFTEMHLDEATNDYVRKLSNQMIADAQLPFTSALASSIVSATGNMSQEVNGNSDKPLVAFDGHDQNNVQSETEKLKHDLMQSRSSVVEHNGAPVEYEKADPAIDDILAACVNESEKFDAAHSTVLHMPAAPGVALAKIPRFARPYFFDLVTVPHNDKLETTLNGEALQEFISKVRSRNYVLPSKDISSEQLDGILQGKQHWANSGGFFLLFPTLGKLT</sequence>
<dbReference type="GO" id="GO:0005829">
    <property type="term" value="C:cytosol"/>
    <property type="evidence" value="ECO:0007669"/>
    <property type="project" value="TreeGrafter"/>
</dbReference>
<dbReference type="GO" id="GO:0003779">
    <property type="term" value="F:actin binding"/>
    <property type="evidence" value="ECO:0007669"/>
    <property type="project" value="TreeGrafter"/>
</dbReference>
<dbReference type="GO" id="GO:0045202">
    <property type="term" value="C:synapse"/>
    <property type="evidence" value="ECO:0007669"/>
    <property type="project" value="TreeGrafter"/>
</dbReference>
<evidence type="ECO:0000313" key="2">
    <source>
        <dbReference type="EnsemblMetazoa" id="CJA05222.1"/>
    </source>
</evidence>
<proteinExistence type="predicted"/>
<dbReference type="AlphaFoldDB" id="A0A8R1DLK1"/>
<dbReference type="GO" id="GO:0043025">
    <property type="term" value="C:neuronal cell body"/>
    <property type="evidence" value="ECO:0007669"/>
    <property type="project" value="TreeGrafter"/>
</dbReference>
<dbReference type="GO" id="GO:0031114">
    <property type="term" value="P:regulation of microtubule depolymerization"/>
    <property type="evidence" value="ECO:0007669"/>
    <property type="project" value="TreeGrafter"/>
</dbReference>
<dbReference type="GO" id="GO:0030425">
    <property type="term" value="C:dendrite"/>
    <property type="evidence" value="ECO:0007669"/>
    <property type="project" value="TreeGrafter"/>
</dbReference>
<feature type="region of interest" description="Disordered" evidence="1">
    <location>
        <begin position="166"/>
        <end position="279"/>
    </location>
</feature>
<dbReference type="GO" id="GO:0008017">
    <property type="term" value="F:microtubule binding"/>
    <property type="evidence" value="ECO:0007669"/>
    <property type="project" value="InterPro"/>
</dbReference>
<keyword evidence="3" id="KW-1185">Reference proteome</keyword>
<evidence type="ECO:0000256" key="1">
    <source>
        <dbReference type="SAM" id="MobiDB-lite"/>
    </source>
</evidence>
<feature type="compositionally biased region" description="Basic and acidic residues" evidence="1">
    <location>
        <begin position="395"/>
        <end position="426"/>
    </location>
</feature>
<dbReference type="GO" id="GO:0000226">
    <property type="term" value="P:microtubule cytoskeleton organization"/>
    <property type="evidence" value="ECO:0007669"/>
    <property type="project" value="InterPro"/>
</dbReference>
<evidence type="ECO:0000313" key="3">
    <source>
        <dbReference type="Proteomes" id="UP000005237"/>
    </source>
</evidence>
<protein>
    <submittedName>
        <fullName evidence="2">Uncharacterized protein</fullName>
    </submittedName>
</protein>
<dbReference type="PANTHER" id="PTHR13843">
    <property type="entry name" value="MICROTUBULE-ASSOCIATED PROTEIN"/>
    <property type="match status" value="1"/>
</dbReference>
<dbReference type="Proteomes" id="UP000005237">
    <property type="component" value="Unassembled WGS sequence"/>
</dbReference>
<dbReference type="PANTHER" id="PTHR13843:SF12">
    <property type="entry name" value="ATPASE F1_V1_A1 COMPLEX ALPHA_BETA SUBUNIT NUCLEOTIDE-BINDING DOMAIN-CONTAINING PROTEIN"/>
    <property type="match status" value="1"/>
</dbReference>
<reference evidence="2" key="2">
    <citation type="submission" date="2022-06" db="UniProtKB">
        <authorList>
            <consortium name="EnsemblMetazoa"/>
        </authorList>
    </citation>
    <scope>IDENTIFICATION</scope>
    <source>
        <strain evidence="2">DF5081</strain>
    </source>
</reference>
<dbReference type="EnsemblMetazoa" id="CJA05222.1">
    <property type="protein sequence ID" value="CJA05222.1"/>
    <property type="gene ID" value="WBGene00124426"/>
</dbReference>
<reference evidence="3" key="1">
    <citation type="submission" date="2010-08" db="EMBL/GenBank/DDBJ databases">
        <authorList>
            <consortium name="Caenorhabditis japonica Sequencing Consortium"/>
            <person name="Wilson R.K."/>
        </authorList>
    </citation>
    <scope>NUCLEOTIDE SEQUENCE [LARGE SCALE GENOMIC DNA]</scope>
    <source>
        <strain evidence="3">DF5081</strain>
    </source>
</reference>
<feature type="compositionally biased region" description="Low complexity" evidence="1">
    <location>
        <begin position="166"/>
        <end position="274"/>
    </location>
</feature>
<accession>A0A8R1DLK1</accession>
<feature type="region of interest" description="Disordered" evidence="1">
    <location>
        <begin position="341"/>
        <end position="427"/>
    </location>
</feature>
<dbReference type="GO" id="GO:0007409">
    <property type="term" value="P:axonogenesis"/>
    <property type="evidence" value="ECO:0007669"/>
    <property type="project" value="TreeGrafter"/>
</dbReference>